<dbReference type="Proteomes" id="UP001486207">
    <property type="component" value="Unassembled WGS sequence"/>
</dbReference>
<dbReference type="InterPro" id="IPR042099">
    <property type="entry name" value="ANL_N_sf"/>
</dbReference>
<dbReference type="CDD" id="cd04433">
    <property type="entry name" value="AFD_class_I"/>
    <property type="match status" value="1"/>
</dbReference>
<dbReference type="PANTHER" id="PTHR43767">
    <property type="entry name" value="LONG-CHAIN-FATTY-ACID--COA LIGASE"/>
    <property type="match status" value="1"/>
</dbReference>
<evidence type="ECO:0000259" key="2">
    <source>
        <dbReference type="Pfam" id="PF13193"/>
    </source>
</evidence>
<name>A0ABV1Y244_9ACTN</name>
<sequence length="484" mass="52260">MDARTETIVDGDTAPDFATWLARRLDGDGRDGELWAHGEREVTRGRLREETARAESLLAAHGMGPGSTAAVQLPPSFTLLWSVFALWRMGAQVMLLDPRLTAAETSRLIEVCEPQFHLTSGQEPLRVAGFRDQCEVVVRRRPSGHAARTAHRLLQFSSGSTGLPKVIGRTGESLLAEIGRFGRLDGMPRRGEGVLLLSSLVHSFGLIGGVLHALNAGSALHFARRPHRGELHQLLTERGLAAVFGVPAHFDLLSRNTGDDVPHGLRLAVSGGEIMPAEVYERFARRYGVRIGQAYGMTEVGIIATDLGGTVPPPAVGVPAPGIHVTVRDGTLRLSLPENPYVYGEHTGRYTDGWLDTHDLCTTDPGTGALTITGRVDSVVAVGGLKVDLSEVESVLEAHPAVTEAVVVYGEAIEAHVVLETRAGRVSSRDLVAWCRARLSPYKIPKAFHFPAALPRTSNGKLIRNSELLHAARERVGRRKVATL</sequence>
<dbReference type="InterPro" id="IPR020845">
    <property type="entry name" value="AMP-binding_CS"/>
</dbReference>
<dbReference type="Gene3D" id="3.30.300.30">
    <property type="match status" value="1"/>
</dbReference>
<dbReference type="InterPro" id="IPR000873">
    <property type="entry name" value="AMP-dep_synth/lig_dom"/>
</dbReference>
<accession>A0ABV1Y244</accession>
<dbReference type="Pfam" id="PF00501">
    <property type="entry name" value="AMP-binding"/>
    <property type="match status" value="1"/>
</dbReference>
<dbReference type="InterPro" id="IPR045851">
    <property type="entry name" value="AMP-bd_C_sf"/>
</dbReference>
<dbReference type="EMBL" id="JBEPFB010000020">
    <property type="protein sequence ID" value="MER7377900.1"/>
    <property type="molecule type" value="Genomic_DNA"/>
</dbReference>
<dbReference type="PANTHER" id="PTHR43767:SF1">
    <property type="entry name" value="NONRIBOSOMAL PEPTIDE SYNTHASE PES1 (EUROFUNG)-RELATED"/>
    <property type="match status" value="1"/>
</dbReference>
<proteinExistence type="predicted"/>
<gene>
    <name evidence="3" type="ORF">ABT384_35310</name>
</gene>
<reference evidence="3 4" key="1">
    <citation type="submission" date="2024-06" db="EMBL/GenBank/DDBJ databases">
        <title>The Natural Products Discovery Center: Release of the First 8490 Sequenced Strains for Exploring Actinobacteria Biosynthetic Diversity.</title>
        <authorList>
            <person name="Kalkreuter E."/>
            <person name="Kautsar S.A."/>
            <person name="Yang D."/>
            <person name="Bader C.D."/>
            <person name="Teijaro C.N."/>
            <person name="Fluegel L."/>
            <person name="Davis C.M."/>
            <person name="Simpson J.R."/>
            <person name="Lauterbach L."/>
            <person name="Steele A.D."/>
            <person name="Gui C."/>
            <person name="Meng S."/>
            <person name="Li G."/>
            <person name="Viehrig K."/>
            <person name="Ye F."/>
            <person name="Su P."/>
            <person name="Kiefer A.F."/>
            <person name="Nichols A."/>
            <person name="Cepeda A.J."/>
            <person name="Yan W."/>
            <person name="Fan B."/>
            <person name="Jiang Y."/>
            <person name="Adhikari A."/>
            <person name="Zheng C.-J."/>
            <person name="Schuster L."/>
            <person name="Cowan T.M."/>
            <person name="Smanski M.J."/>
            <person name="Chevrette M.G."/>
            <person name="De Carvalho L.P.S."/>
            <person name="Shen B."/>
        </authorList>
    </citation>
    <scope>NUCLEOTIDE SEQUENCE [LARGE SCALE GENOMIC DNA]</scope>
    <source>
        <strain evidence="3 4">NPDC000155</strain>
    </source>
</reference>
<protein>
    <submittedName>
        <fullName evidence="3">Class I adenylate-forming enzyme family protein</fullName>
    </submittedName>
</protein>
<dbReference type="PROSITE" id="PS00455">
    <property type="entry name" value="AMP_BINDING"/>
    <property type="match status" value="1"/>
</dbReference>
<dbReference type="Gene3D" id="3.40.50.12780">
    <property type="entry name" value="N-terminal domain of ligase-like"/>
    <property type="match status" value="1"/>
</dbReference>
<evidence type="ECO:0000313" key="3">
    <source>
        <dbReference type="EMBL" id="MER7377900.1"/>
    </source>
</evidence>
<comment type="caution">
    <text evidence="3">The sequence shown here is derived from an EMBL/GenBank/DDBJ whole genome shotgun (WGS) entry which is preliminary data.</text>
</comment>
<dbReference type="InterPro" id="IPR025110">
    <property type="entry name" value="AMP-bd_C"/>
</dbReference>
<evidence type="ECO:0000313" key="4">
    <source>
        <dbReference type="Proteomes" id="UP001486207"/>
    </source>
</evidence>
<feature type="domain" description="AMP-binding enzyme C-terminal" evidence="2">
    <location>
        <begin position="391"/>
        <end position="461"/>
    </location>
</feature>
<dbReference type="Pfam" id="PF13193">
    <property type="entry name" value="AMP-binding_C"/>
    <property type="match status" value="1"/>
</dbReference>
<evidence type="ECO:0000259" key="1">
    <source>
        <dbReference type="Pfam" id="PF00501"/>
    </source>
</evidence>
<dbReference type="RefSeq" id="WP_190073657.1">
    <property type="nucleotide sequence ID" value="NZ_BNBM01000015.1"/>
</dbReference>
<dbReference type="InterPro" id="IPR050237">
    <property type="entry name" value="ATP-dep_AMP-bd_enzyme"/>
</dbReference>
<organism evidence="3 4">
    <name type="scientific">Streptomyces lanatus</name>
    <dbReference type="NCBI Taxonomy" id="66900"/>
    <lineage>
        <taxon>Bacteria</taxon>
        <taxon>Bacillati</taxon>
        <taxon>Actinomycetota</taxon>
        <taxon>Actinomycetes</taxon>
        <taxon>Kitasatosporales</taxon>
        <taxon>Streptomycetaceae</taxon>
        <taxon>Streptomyces</taxon>
    </lineage>
</organism>
<keyword evidence="4" id="KW-1185">Reference proteome</keyword>
<dbReference type="SUPFAM" id="SSF56801">
    <property type="entry name" value="Acetyl-CoA synthetase-like"/>
    <property type="match status" value="1"/>
</dbReference>
<feature type="domain" description="AMP-dependent synthetase/ligase" evidence="1">
    <location>
        <begin position="38"/>
        <end position="333"/>
    </location>
</feature>